<gene>
    <name evidence="1" type="ORF">AAAU51_00475</name>
</gene>
<dbReference type="SUPFAM" id="SSF74650">
    <property type="entry name" value="Galactose mutarotase-like"/>
    <property type="match status" value="1"/>
</dbReference>
<keyword evidence="2" id="KW-1185">Reference proteome</keyword>
<organism evidence="1 2">
    <name type="scientific">Anaerostipes amylophilus</name>
    <dbReference type="NCBI Taxonomy" id="2981779"/>
    <lineage>
        <taxon>Bacteria</taxon>
        <taxon>Bacillati</taxon>
        <taxon>Bacillota</taxon>
        <taxon>Clostridia</taxon>
        <taxon>Lachnospirales</taxon>
        <taxon>Lachnospiraceae</taxon>
        <taxon>Anaerostipes</taxon>
    </lineage>
</organism>
<comment type="caution">
    <text evidence="1">The sequence shown here is derived from an EMBL/GenBank/DDBJ whole genome shotgun (WGS) entry which is preliminary data.</text>
</comment>
<dbReference type="PANTHER" id="PTHR11122:SF13">
    <property type="entry name" value="GLUCOSE-6-PHOSPHATE 1-EPIMERASE"/>
    <property type="match status" value="1"/>
</dbReference>
<dbReference type="PANTHER" id="PTHR11122">
    <property type="entry name" value="APOSPORY-ASSOCIATED PROTEIN C-RELATED"/>
    <property type="match status" value="1"/>
</dbReference>
<reference evidence="1 2" key="1">
    <citation type="submission" date="2024-04" db="EMBL/GenBank/DDBJ databases">
        <title>Human intestinal bacterial collection.</title>
        <authorList>
            <person name="Pauvert C."/>
            <person name="Hitch T.C.A."/>
            <person name="Clavel T."/>
        </authorList>
    </citation>
    <scope>NUCLEOTIDE SEQUENCE [LARGE SCALE GENOMIC DNA]</scope>
    <source>
        <strain evidence="1 2">CLA-AA-H249</strain>
    </source>
</reference>
<dbReference type="RefSeq" id="WP_022375338.1">
    <property type="nucleotide sequence ID" value="NZ_JAOQJG010000005.1"/>
</dbReference>
<dbReference type="Gene3D" id="2.70.98.10">
    <property type="match status" value="1"/>
</dbReference>
<accession>A0ABV1IS07</accession>
<dbReference type="Proteomes" id="UP001482154">
    <property type="component" value="Unassembled WGS sequence"/>
</dbReference>
<name>A0ABV1IS07_9FIRM</name>
<proteinExistence type="predicted"/>
<dbReference type="InterPro" id="IPR014718">
    <property type="entry name" value="GH-type_carb-bd"/>
</dbReference>
<dbReference type="InterPro" id="IPR008183">
    <property type="entry name" value="Aldose_1/G6P_1-epimerase"/>
</dbReference>
<evidence type="ECO:0000313" key="2">
    <source>
        <dbReference type="Proteomes" id="UP001482154"/>
    </source>
</evidence>
<dbReference type="Pfam" id="PF01263">
    <property type="entry name" value="Aldose_epim"/>
    <property type="match status" value="1"/>
</dbReference>
<protein>
    <submittedName>
        <fullName evidence="1">Aldose 1-epimerase family protein</fullName>
    </submittedName>
</protein>
<sequence length="293" mass="33622">MEYILNNEQLTVTFTTKGGTICSIEDSQGIEYLWQGDATYWSGQAPILFPICGGLRDDKALIGDDLETQMPRHGIVRKREWEMIEKDEKHIVFEITSNIETKVMFPYDFRLLAKYTLEGRSLKITYEVENTDTKKFPFFTGGHPGFNCPLVAGEEYTDYEIVFEQKETCTVPTPVPETGLVDMEHRSLYLEDSDTVELNHEMFEIDAVIFDELKSRKLKLVSKKSGKGIEMEYKDFPYLILWSSANHGNFVAIEPWTGLSTCSDEGDRFEEKRNVQSVEVGESKEYSYSVSVL</sequence>
<dbReference type="InterPro" id="IPR011013">
    <property type="entry name" value="Gal_mutarotase_sf_dom"/>
</dbReference>
<dbReference type="EMBL" id="JBBNIN010000001">
    <property type="protein sequence ID" value="MEQ2709662.1"/>
    <property type="molecule type" value="Genomic_DNA"/>
</dbReference>
<dbReference type="CDD" id="cd09024">
    <property type="entry name" value="Aldose_epim_lacX"/>
    <property type="match status" value="1"/>
</dbReference>
<evidence type="ECO:0000313" key="1">
    <source>
        <dbReference type="EMBL" id="MEQ2709662.1"/>
    </source>
</evidence>
<dbReference type="InterPro" id="IPR037481">
    <property type="entry name" value="LacX"/>
</dbReference>